<accession>M4DEZ4</accession>
<dbReference type="EMBL" id="LR031574">
    <property type="protein sequence ID" value="VDC96505.1"/>
    <property type="molecule type" value="Genomic_DNA"/>
</dbReference>
<sequence>MTTKRNFKEISIAAASSPMNNGYTSRKLTEEAYAQQKEVEAEENAENISMSAFFKLSLHELEDVTDDVDEIEIQSQLDYHVRFFLLNRLCLSDTIYVRYANVKTHKRHVRTRLYFTYVCVIESETALMEQESHIHSLMNNKEEWDDDTGCFMELQTDEDRRW</sequence>
<keyword evidence="4" id="KW-1185">Reference proteome</keyword>
<evidence type="ECO:0000313" key="4">
    <source>
        <dbReference type="Proteomes" id="UP000011750"/>
    </source>
</evidence>
<dbReference type="Gramene" id="A07p08980.2_BraZ1">
    <property type="protein sequence ID" value="A07p08980.2_BraZ1.CDS"/>
    <property type="gene ID" value="A07g08980.2_BraZ1"/>
</dbReference>
<dbReference type="HOGENOM" id="CLU_1637800_0_0_1"/>
<reference evidence="4" key="2">
    <citation type="journal article" date="2018" name="Hortic Res">
        <title>Improved Brassica rapa reference genome by single-molecule sequencing and chromosome conformation capture technologies.</title>
        <authorList>
            <person name="Zhang L."/>
            <person name="Cai X."/>
            <person name="Wu J."/>
            <person name="Liu M."/>
            <person name="Grob S."/>
            <person name="Cheng F."/>
            <person name="Liang J."/>
            <person name="Cai C."/>
            <person name="Liu Z."/>
            <person name="Liu B."/>
            <person name="Wang F."/>
            <person name="Li S."/>
            <person name="Liu F."/>
            <person name="Li X."/>
            <person name="Cheng L."/>
            <person name="Yang W."/>
            <person name="Li M.H."/>
            <person name="Grossniklaus U."/>
            <person name="Zheng H."/>
            <person name="Wang X."/>
        </authorList>
    </citation>
    <scope>NUCLEOTIDE SEQUENCE [LARGE SCALE GENOMIC DNA]</scope>
    <source>
        <strain evidence="4">cv. Chiifu-401-42</strain>
    </source>
</reference>
<dbReference type="EMBL" id="LS974623">
    <property type="protein sequence ID" value="CAG7901254.1"/>
    <property type="molecule type" value="Genomic_DNA"/>
</dbReference>
<dbReference type="EnsemblPlants" id="Bra015066.1">
    <property type="protein sequence ID" value="Bra015066.1-P"/>
    <property type="gene ID" value="Bra015066"/>
</dbReference>
<evidence type="ECO:0000313" key="2">
    <source>
        <dbReference type="EMBL" id="VDC96505.1"/>
    </source>
</evidence>
<dbReference type="AlphaFoldDB" id="A0A3P6B2X6"/>
<evidence type="ECO:0000313" key="1">
    <source>
        <dbReference type="EMBL" id="CAG7901254.1"/>
    </source>
</evidence>
<reference evidence="3" key="4">
    <citation type="submission" date="2023-03" db="UniProtKB">
        <authorList>
            <consortium name="EnsemblPlants"/>
        </authorList>
    </citation>
    <scope>IDENTIFICATION</scope>
    <source>
        <strain evidence="3">cv. Chiifu-401-42</strain>
    </source>
</reference>
<accession>A0A3P6B2X6</accession>
<reference evidence="4" key="1">
    <citation type="journal article" date="2011" name="Nat. Genet.">
        <title>The genome of the mesopolyploid crop species Brassica rapa.</title>
        <authorList>
            <consortium name="Brassica rapa Genome Sequencing Project Consortium"/>
            <person name="Wang X."/>
            <person name="Wang H."/>
            <person name="Wang J."/>
            <person name="Sun R."/>
            <person name="Wu J."/>
            <person name="Liu S."/>
            <person name="Bai Y."/>
            <person name="Mun J.H."/>
            <person name="Bancroft I."/>
            <person name="Cheng F."/>
            <person name="Huang S."/>
            <person name="Li X."/>
            <person name="Hua W."/>
            <person name="Wang J."/>
            <person name="Wang X."/>
            <person name="Freeling M."/>
            <person name="Pires J.C."/>
            <person name="Paterson A.H."/>
            <person name="Chalhoub B."/>
            <person name="Wang B."/>
            <person name="Hayward A."/>
            <person name="Sharpe A.G."/>
            <person name="Park B.S."/>
            <person name="Weisshaar B."/>
            <person name="Liu B."/>
            <person name="Li B."/>
            <person name="Liu B."/>
            <person name="Tong C."/>
            <person name="Song C."/>
            <person name="Duran C."/>
            <person name="Peng C."/>
            <person name="Geng C."/>
            <person name="Koh C."/>
            <person name="Lin C."/>
            <person name="Edwards D."/>
            <person name="Mu D."/>
            <person name="Shen D."/>
            <person name="Soumpourou E."/>
            <person name="Li F."/>
            <person name="Fraser F."/>
            <person name="Conant G."/>
            <person name="Lassalle G."/>
            <person name="King G.J."/>
            <person name="Bonnema G."/>
            <person name="Tang H."/>
            <person name="Wang H."/>
            <person name="Belcram H."/>
            <person name="Zhou H."/>
            <person name="Hirakawa H."/>
            <person name="Abe H."/>
            <person name="Guo H."/>
            <person name="Wang H."/>
            <person name="Jin H."/>
            <person name="Parkin I.A."/>
            <person name="Batley J."/>
            <person name="Kim J.S."/>
            <person name="Just J."/>
            <person name="Li J."/>
            <person name="Xu J."/>
            <person name="Deng J."/>
            <person name="Kim J.A."/>
            <person name="Li J."/>
            <person name="Yu J."/>
            <person name="Meng J."/>
            <person name="Wang J."/>
            <person name="Min J."/>
            <person name="Poulain J."/>
            <person name="Wang J."/>
            <person name="Hatakeyama K."/>
            <person name="Wu K."/>
            <person name="Wang L."/>
            <person name="Fang L."/>
            <person name="Trick M."/>
            <person name="Links M.G."/>
            <person name="Zhao M."/>
            <person name="Jin M."/>
            <person name="Ramchiary N."/>
            <person name="Drou N."/>
            <person name="Berkman P.J."/>
            <person name="Cai Q."/>
            <person name="Huang Q."/>
            <person name="Li R."/>
            <person name="Tabata S."/>
            <person name="Cheng S."/>
            <person name="Zhang S."/>
            <person name="Zhang S."/>
            <person name="Huang S."/>
            <person name="Sato S."/>
            <person name="Sun S."/>
            <person name="Kwon S.J."/>
            <person name="Choi S.R."/>
            <person name="Lee T.H."/>
            <person name="Fan W."/>
            <person name="Zhao X."/>
            <person name="Tan X."/>
            <person name="Xu X."/>
            <person name="Wang Y."/>
            <person name="Qiu Y."/>
            <person name="Yin Y."/>
            <person name="Li Y."/>
            <person name="Du Y."/>
            <person name="Liao Y."/>
            <person name="Lim Y."/>
            <person name="Narusaka Y."/>
            <person name="Wang Y."/>
            <person name="Wang Z."/>
            <person name="Li Z."/>
            <person name="Wang Z."/>
            <person name="Xiong Z."/>
            <person name="Zhang Z."/>
        </authorList>
    </citation>
    <scope>NUCLEOTIDE SEQUENCE [LARGE SCALE GENOMIC DNA]</scope>
    <source>
        <strain evidence="4">cv. Chiifu-401-42</strain>
    </source>
</reference>
<dbReference type="Proteomes" id="UP000011750">
    <property type="component" value="Chromosome A07"/>
</dbReference>
<protein>
    <submittedName>
        <fullName evidence="2 3">Uncharacterized protein</fullName>
    </submittedName>
</protein>
<dbReference type="Gramene" id="Bra015066.1">
    <property type="protein sequence ID" value="Bra015066.1-P"/>
    <property type="gene ID" value="Bra015066"/>
</dbReference>
<proteinExistence type="predicted"/>
<reference evidence="2" key="3">
    <citation type="submission" date="2018-11" db="EMBL/GenBank/DDBJ databases">
        <authorList>
            <consortium name="Genoscope - CEA"/>
            <person name="William W."/>
        </authorList>
    </citation>
    <scope>NUCLEOTIDE SEQUENCE</scope>
</reference>
<evidence type="ECO:0000313" key="3">
    <source>
        <dbReference type="EnsemblPlants" id="Bra015066.1-P"/>
    </source>
</evidence>
<dbReference type="OMA" id="YANVKTH"/>
<organism evidence="2">
    <name type="scientific">Brassica campestris</name>
    <name type="common">Field mustard</name>
    <dbReference type="NCBI Taxonomy" id="3711"/>
    <lineage>
        <taxon>Eukaryota</taxon>
        <taxon>Viridiplantae</taxon>
        <taxon>Streptophyta</taxon>
        <taxon>Embryophyta</taxon>
        <taxon>Tracheophyta</taxon>
        <taxon>Spermatophyta</taxon>
        <taxon>Magnoliopsida</taxon>
        <taxon>eudicotyledons</taxon>
        <taxon>Gunneridae</taxon>
        <taxon>Pentapetalae</taxon>
        <taxon>rosids</taxon>
        <taxon>malvids</taxon>
        <taxon>Brassicales</taxon>
        <taxon>Brassicaceae</taxon>
        <taxon>Brassiceae</taxon>
        <taxon>Brassica</taxon>
    </lineage>
</organism>
<dbReference type="Proteomes" id="UP000694005">
    <property type="component" value="Chromosome A07"/>
</dbReference>
<name>A0A3P6B2X6_BRACM</name>
<gene>
    <name evidence="2" type="ORF">BRAA07T28555Z</name>
    <name evidence="1" type="ORF">BRAPAZ1V2_A07P08980.2</name>
</gene>